<evidence type="ECO:0000256" key="1">
    <source>
        <dbReference type="SAM" id="SignalP"/>
    </source>
</evidence>
<accession>A0A3S8ZNK0</accession>
<organism evidence="2 3">
    <name type="scientific">Iodobacter ciconiae</name>
    <dbReference type="NCBI Taxonomy" id="2496266"/>
    <lineage>
        <taxon>Bacteria</taxon>
        <taxon>Pseudomonadati</taxon>
        <taxon>Pseudomonadota</taxon>
        <taxon>Betaproteobacteria</taxon>
        <taxon>Neisseriales</taxon>
        <taxon>Chitinibacteraceae</taxon>
        <taxon>Iodobacter</taxon>
    </lineage>
</organism>
<feature type="signal peptide" evidence="1">
    <location>
        <begin position="1"/>
        <end position="26"/>
    </location>
</feature>
<evidence type="ECO:0000313" key="2">
    <source>
        <dbReference type="EMBL" id="AZN35143.1"/>
    </source>
</evidence>
<dbReference type="KEGG" id="iod:EJO50_00765"/>
<sequence length="124" mass="13797">MMAVIYKMVFCGLVVFFLTISMNADAAGGFQTGLSIKKIRVVGDFQGEMYDNSIELWVSPNLNLPSHLKCTSPMIVYIDAKNKHLIAAAYLAFSMSKKIDIYVDDVLPIRGMSCEVSYLDISDQ</sequence>
<evidence type="ECO:0000313" key="3">
    <source>
        <dbReference type="Proteomes" id="UP000282438"/>
    </source>
</evidence>
<proteinExistence type="predicted"/>
<feature type="chain" id="PRO_5019224676" evidence="1">
    <location>
        <begin position="27"/>
        <end position="124"/>
    </location>
</feature>
<gene>
    <name evidence="2" type="ORF">EJO50_00765</name>
</gene>
<name>A0A3S8ZNK0_9NEIS</name>
<reference evidence="2 3" key="1">
    <citation type="submission" date="2018-12" db="EMBL/GenBank/DDBJ databases">
        <title>Complete genome sequence of Iodobacter sp. H11R3.</title>
        <authorList>
            <person name="Bae J.-W."/>
        </authorList>
    </citation>
    <scope>NUCLEOTIDE SEQUENCE [LARGE SCALE GENOMIC DNA]</scope>
    <source>
        <strain evidence="2 3">H11R3</strain>
    </source>
</reference>
<dbReference type="OrthoDB" id="8779762at2"/>
<keyword evidence="3" id="KW-1185">Reference proteome</keyword>
<dbReference type="AlphaFoldDB" id="A0A3S8ZNK0"/>
<dbReference type="Proteomes" id="UP000282438">
    <property type="component" value="Chromosome"/>
</dbReference>
<dbReference type="EMBL" id="CP034433">
    <property type="protein sequence ID" value="AZN35143.1"/>
    <property type="molecule type" value="Genomic_DNA"/>
</dbReference>
<dbReference type="RefSeq" id="WP_125971119.1">
    <property type="nucleotide sequence ID" value="NZ_CP034433.1"/>
</dbReference>
<protein>
    <submittedName>
        <fullName evidence="2">Uncharacterized protein</fullName>
    </submittedName>
</protein>
<keyword evidence="1" id="KW-0732">Signal</keyword>